<evidence type="ECO:0000256" key="9">
    <source>
        <dbReference type="ARBA" id="ARBA00023012"/>
    </source>
</evidence>
<feature type="compositionally biased region" description="Polar residues" evidence="12">
    <location>
        <begin position="33"/>
        <end position="51"/>
    </location>
</feature>
<dbReference type="Pfam" id="PF02518">
    <property type="entry name" value="HATPase_c"/>
    <property type="match status" value="1"/>
</dbReference>
<dbReference type="SUPFAM" id="SSF52172">
    <property type="entry name" value="CheY-like"/>
    <property type="match status" value="1"/>
</dbReference>
<evidence type="ECO:0000313" key="16">
    <source>
        <dbReference type="EMBL" id="KAH9829685.1"/>
    </source>
</evidence>
<keyword evidence="17" id="KW-1185">Reference proteome</keyword>
<dbReference type="Pfam" id="PF08446">
    <property type="entry name" value="PAS_2"/>
    <property type="match status" value="1"/>
</dbReference>
<feature type="compositionally biased region" description="Polar residues" evidence="12">
    <location>
        <begin position="146"/>
        <end position="163"/>
    </location>
</feature>
<name>A0ABQ8K025_9APHY</name>
<reference evidence="16 17" key="1">
    <citation type="journal article" date="2021" name="Environ. Microbiol.">
        <title>Gene family expansions and transcriptome signatures uncover fungal adaptations to wood decay.</title>
        <authorList>
            <person name="Hage H."/>
            <person name="Miyauchi S."/>
            <person name="Viragh M."/>
            <person name="Drula E."/>
            <person name="Min B."/>
            <person name="Chaduli D."/>
            <person name="Navarro D."/>
            <person name="Favel A."/>
            <person name="Norest M."/>
            <person name="Lesage-Meessen L."/>
            <person name="Balint B."/>
            <person name="Merenyi Z."/>
            <person name="de Eugenio L."/>
            <person name="Morin E."/>
            <person name="Martinez A.T."/>
            <person name="Baldrian P."/>
            <person name="Stursova M."/>
            <person name="Martinez M.J."/>
            <person name="Novotny C."/>
            <person name="Magnuson J.K."/>
            <person name="Spatafora J.W."/>
            <person name="Maurice S."/>
            <person name="Pangilinan J."/>
            <person name="Andreopoulos W."/>
            <person name="LaButti K."/>
            <person name="Hundley H."/>
            <person name="Na H."/>
            <person name="Kuo A."/>
            <person name="Barry K."/>
            <person name="Lipzen A."/>
            <person name="Henrissat B."/>
            <person name="Riley R."/>
            <person name="Ahrendt S."/>
            <person name="Nagy L.G."/>
            <person name="Grigoriev I.V."/>
            <person name="Martin F."/>
            <person name="Rosso M.N."/>
        </authorList>
    </citation>
    <scope>NUCLEOTIDE SEQUENCE [LARGE SCALE GENOMIC DNA]</scope>
    <source>
        <strain evidence="16 17">CIRM-BRFM 1785</strain>
    </source>
</reference>
<feature type="compositionally biased region" description="Low complexity" evidence="12">
    <location>
        <begin position="436"/>
        <end position="461"/>
    </location>
</feature>
<dbReference type="Pfam" id="PF00072">
    <property type="entry name" value="Response_reg"/>
    <property type="match status" value="1"/>
</dbReference>
<dbReference type="RefSeq" id="XP_047773128.1">
    <property type="nucleotide sequence ID" value="XM_047926567.1"/>
</dbReference>
<dbReference type="Pfam" id="PF00512">
    <property type="entry name" value="HisKA"/>
    <property type="match status" value="1"/>
</dbReference>
<gene>
    <name evidence="16" type="ORF">C8Q71DRAFT_843557</name>
</gene>
<keyword evidence="3" id="KW-0716">Sensory transduction</keyword>
<dbReference type="Gene3D" id="1.10.287.130">
    <property type="match status" value="1"/>
</dbReference>
<dbReference type="PROSITE" id="PS50110">
    <property type="entry name" value="RESPONSE_REGULATORY"/>
    <property type="match status" value="1"/>
</dbReference>
<keyword evidence="6" id="KW-0418">Kinase</keyword>
<feature type="compositionally biased region" description="Low complexity" evidence="12">
    <location>
        <begin position="1238"/>
        <end position="1248"/>
    </location>
</feature>
<evidence type="ECO:0000256" key="1">
    <source>
        <dbReference type="ARBA" id="ARBA00022543"/>
    </source>
</evidence>
<evidence type="ECO:0000259" key="15">
    <source>
        <dbReference type="PROSITE" id="PS50110"/>
    </source>
</evidence>
<proteinExistence type="predicted"/>
<dbReference type="InterPro" id="IPR004358">
    <property type="entry name" value="Sig_transdc_His_kin-like_C"/>
</dbReference>
<evidence type="ECO:0000256" key="4">
    <source>
        <dbReference type="ARBA" id="ARBA00022679"/>
    </source>
</evidence>
<accession>A0ABQ8K025</accession>
<dbReference type="Pfam" id="PF00360">
    <property type="entry name" value="PHY"/>
    <property type="match status" value="1"/>
</dbReference>
<dbReference type="PRINTS" id="PR00344">
    <property type="entry name" value="BCTRLSENSOR"/>
</dbReference>
<feature type="compositionally biased region" description="Polar residues" evidence="12">
    <location>
        <begin position="420"/>
        <end position="434"/>
    </location>
</feature>
<feature type="domain" description="Histidine kinase" evidence="14">
    <location>
        <begin position="1001"/>
        <end position="1227"/>
    </location>
</feature>
<feature type="compositionally biased region" description="Polar residues" evidence="12">
    <location>
        <begin position="1268"/>
        <end position="1282"/>
    </location>
</feature>
<dbReference type="SMART" id="SM00388">
    <property type="entry name" value="HisKA"/>
    <property type="match status" value="1"/>
</dbReference>
<organism evidence="16 17">
    <name type="scientific">Rhodofomes roseus</name>
    <dbReference type="NCBI Taxonomy" id="34475"/>
    <lineage>
        <taxon>Eukaryota</taxon>
        <taxon>Fungi</taxon>
        <taxon>Dikarya</taxon>
        <taxon>Basidiomycota</taxon>
        <taxon>Agaricomycotina</taxon>
        <taxon>Agaricomycetes</taxon>
        <taxon>Polyporales</taxon>
        <taxon>Rhodofomes</taxon>
    </lineage>
</organism>
<feature type="compositionally biased region" description="Basic and acidic residues" evidence="12">
    <location>
        <begin position="1286"/>
        <end position="1304"/>
    </location>
</feature>
<evidence type="ECO:0000259" key="13">
    <source>
        <dbReference type="PROSITE" id="PS50046"/>
    </source>
</evidence>
<dbReference type="Gene3D" id="3.30.450.40">
    <property type="match status" value="1"/>
</dbReference>
<evidence type="ECO:0000256" key="11">
    <source>
        <dbReference type="PROSITE-ProRule" id="PRU00169"/>
    </source>
</evidence>
<dbReference type="InterPro" id="IPR013654">
    <property type="entry name" value="PAS_2"/>
</dbReference>
<evidence type="ECO:0000256" key="3">
    <source>
        <dbReference type="ARBA" id="ARBA00022606"/>
    </source>
</evidence>
<keyword evidence="9" id="KW-0902">Two-component regulatory system</keyword>
<evidence type="ECO:0000313" key="17">
    <source>
        <dbReference type="Proteomes" id="UP000814176"/>
    </source>
</evidence>
<evidence type="ECO:0000259" key="14">
    <source>
        <dbReference type="PROSITE" id="PS50109"/>
    </source>
</evidence>
<dbReference type="SUPFAM" id="SSF55874">
    <property type="entry name" value="ATPase domain of HSP90 chaperone/DNA topoisomerase II/histidine kinase"/>
    <property type="match status" value="1"/>
</dbReference>
<comment type="caution">
    <text evidence="16">The sequence shown here is derived from an EMBL/GenBank/DDBJ whole genome shotgun (WGS) entry which is preliminary data.</text>
</comment>
<dbReference type="InterPro" id="IPR011006">
    <property type="entry name" value="CheY-like_superfamily"/>
</dbReference>
<dbReference type="InterPro" id="IPR003594">
    <property type="entry name" value="HATPase_dom"/>
</dbReference>
<dbReference type="GeneID" id="72007299"/>
<feature type="domain" description="Phytochrome chromophore attachment site" evidence="13">
    <location>
        <begin position="611"/>
        <end position="790"/>
    </location>
</feature>
<dbReference type="InterPro" id="IPR005467">
    <property type="entry name" value="His_kinase_dom"/>
</dbReference>
<dbReference type="InterPro" id="IPR013515">
    <property type="entry name" value="Phytochrome_cen-reg"/>
</dbReference>
<feature type="compositionally biased region" description="Low complexity" evidence="12">
    <location>
        <begin position="550"/>
        <end position="566"/>
    </location>
</feature>
<dbReference type="InterPro" id="IPR036097">
    <property type="entry name" value="HisK_dim/P_sf"/>
</dbReference>
<keyword evidence="5" id="KW-0547">Nucleotide-binding</keyword>
<feature type="modified residue" description="4-aspartylphosphate" evidence="11">
    <location>
        <position position="1407"/>
    </location>
</feature>
<keyword evidence="7" id="KW-0067">ATP-binding</keyword>
<protein>
    <recommendedName>
        <fullName evidence="18">Histidine kinase</fullName>
    </recommendedName>
</protein>
<dbReference type="EMBL" id="JADCUA010000036">
    <property type="protein sequence ID" value="KAH9829685.1"/>
    <property type="molecule type" value="Genomic_DNA"/>
</dbReference>
<dbReference type="PROSITE" id="PS50109">
    <property type="entry name" value="HIS_KIN"/>
    <property type="match status" value="1"/>
</dbReference>
<evidence type="ECO:0000256" key="12">
    <source>
        <dbReference type="SAM" id="MobiDB-lite"/>
    </source>
</evidence>
<dbReference type="SUPFAM" id="SSF55785">
    <property type="entry name" value="PYP-like sensor domain (PAS domain)"/>
    <property type="match status" value="1"/>
</dbReference>
<evidence type="ECO:0000256" key="7">
    <source>
        <dbReference type="ARBA" id="ARBA00022840"/>
    </source>
</evidence>
<dbReference type="InterPro" id="IPR035965">
    <property type="entry name" value="PAS-like_dom_sf"/>
</dbReference>
<dbReference type="InterPro" id="IPR036890">
    <property type="entry name" value="HATPase_C_sf"/>
</dbReference>
<keyword evidence="8" id="KW-0157">Chromophore</keyword>
<dbReference type="InterPro" id="IPR029016">
    <property type="entry name" value="GAF-like_dom_sf"/>
</dbReference>
<dbReference type="SMART" id="SM00387">
    <property type="entry name" value="HATPase_c"/>
    <property type="match status" value="1"/>
</dbReference>
<dbReference type="Gene3D" id="3.30.450.20">
    <property type="entry name" value="PAS domain"/>
    <property type="match status" value="1"/>
</dbReference>
<dbReference type="Gene3D" id="3.30.450.270">
    <property type="match status" value="1"/>
</dbReference>
<evidence type="ECO:0000256" key="6">
    <source>
        <dbReference type="ARBA" id="ARBA00022777"/>
    </source>
</evidence>
<dbReference type="InterPro" id="IPR043150">
    <property type="entry name" value="Phytochrome_PHY_sf"/>
</dbReference>
<dbReference type="SUPFAM" id="SSF47384">
    <property type="entry name" value="Homodimeric domain of signal transducing histidine kinase"/>
    <property type="match status" value="1"/>
</dbReference>
<dbReference type="InterPro" id="IPR003018">
    <property type="entry name" value="GAF"/>
</dbReference>
<evidence type="ECO:0000256" key="8">
    <source>
        <dbReference type="ARBA" id="ARBA00022991"/>
    </source>
</evidence>
<evidence type="ECO:0008006" key="18">
    <source>
        <dbReference type="Google" id="ProtNLM"/>
    </source>
</evidence>
<evidence type="ECO:0000256" key="5">
    <source>
        <dbReference type="ARBA" id="ARBA00022741"/>
    </source>
</evidence>
<dbReference type="InterPro" id="IPR001789">
    <property type="entry name" value="Sig_transdc_resp-reg_receiver"/>
</dbReference>
<dbReference type="CDD" id="cd17546">
    <property type="entry name" value="REC_hyHK_CKI1_RcsC-like"/>
    <property type="match status" value="1"/>
</dbReference>
<evidence type="ECO:0000256" key="2">
    <source>
        <dbReference type="ARBA" id="ARBA00022553"/>
    </source>
</evidence>
<feature type="domain" description="Response regulatory" evidence="15">
    <location>
        <begin position="1357"/>
        <end position="1487"/>
    </location>
</feature>
<keyword evidence="4" id="KW-0808">Transferase</keyword>
<dbReference type="InterPro" id="IPR003661">
    <property type="entry name" value="HisK_dim/P_dom"/>
</dbReference>
<dbReference type="SMART" id="SM00448">
    <property type="entry name" value="REC"/>
    <property type="match status" value="1"/>
</dbReference>
<keyword evidence="10" id="KW-0675">Receptor</keyword>
<dbReference type="Gene3D" id="3.40.50.2300">
    <property type="match status" value="1"/>
</dbReference>
<feature type="region of interest" description="Disordered" evidence="12">
    <location>
        <begin position="144"/>
        <end position="222"/>
    </location>
</feature>
<dbReference type="PANTHER" id="PTHR43065">
    <property type="entry name" value="SENSOR HISTIDINE KINASE"/>
    <property type="match status" value="1"/>
</dbReference>
<feature type="compositionally biased region" description="Polar residues" evidence="12">
    <location>
        <begin position="1226"/>
        <end position="1237"/>
    </location>
</feature>
<feature type="region of interest" description="Disordered" evidence="12">
    <location>
        <begin position="410"/>
        <end position="586"/>
    </location>
</feature>
<dbReference type="PANTHER" id="PTHR43065:SF10">
    <property type="entry name" value="PEROXIDE STRESS-ACTIVATED HISTIDINE KINASE MAK3"/>
    <property type="match status" value="1"/>
</dbReference>
<dbReference type="PROSITE" id="PS50046">
    <property type="entry name" value="PHYTOCHROME_2"/>
    <property type="match status" value="1"/>
</dbReference>
<feature type="region of interest" description="Disordered" evidence="12">
    <location>
        <begin position="1225"/>
        <end position="1254"/>
    </location>
</feature>
<dbReference type="CDD" id="cd00082">
    <property type="entry name" value="HisKA"/>
    <property type="match status" value="1"/>
</dbReference>
<feature type="compositionally biased region" description="Polar residues" evidence="12">
    <location>
        <begin position="462"/>
        <end position="509"/>
    </location>
</feature>
<feature type="region of interest" description="Disordered" evidence="12">
    <location>
        <begin position="1268"/>
        <end position="1349"/>
    </location>
</feature>
<dbReference type="Proteomes" id="UP000814176">
    <property type="component" value="Unassembled WGS sequence"/>
</dbReference>
<dbReference type="SUPFAM" id="SSF55781">
    <property type="entry name" value="GAF domain-like"/>
    <property type="match status" value="2"/>
</dbReference>
<dbReference type="SMART" id="SM00065">
    <property type="entry name" value="GAF"/>
    <property type="match status" value="1"/>
</dbReference>
<evidence type="ECO:0000256" key="10">
    <source>
        <dbReference type="ARBA" id="ARBA00023170"/>
    </source>
</evidence>
<keyword evidence="2 11" id="KW-0597">Phosphoprotein</keyword>
<sequence length="1521" mass="166811">MLIFVVDVSTPAASLEAHGNAPIGSIPGEAPPSSRSLTGSALLSSTPSFGTKVSEPRKVSTPNFRDFSPDDDPLSRRSFVSAHAALHQAMMDTAFNDDATSNAEAFSDVASEDILPAPDDSVSNFDAALHGRFSTSGIVHLAPVHSGSNPSAPSTISAQSSRGRTSRDSVDGSDCSAIHTPLGEEELVEVPSVQEPDATSSGLKAEDASLSSSNGDSGEGPHIAFKYAHMEDEHGHHLIVGREGKLAKCEDEPIRTPGAVQGYGILIAVEEDEETGDLVVRQVSENSTELLGLSPQHLFSLECFSQTLPDQQADVLFDNIQYLNDTALTPEEQAENLHVFMLSGWGEPGTVVTEAFSKDPQRRRSWTCWVAAHRPQMTAPANVETKSDGTSSKTDSNIIILEFELERDTFNPLYPPLPTDDTSSMYSGVSSPSEGTAASSNSPSNSATDSSGRTLVSSGSSQDQLASTLEESPGLASTPSLVSSGSDLVPRQTDSSPARSGTGGTSAFDTNAEDDWMPSPEDILESTTSRSKPLLALERLRRTRRVVGDSSASGSTSTFGSSSSGSPNGNAARESLRRGPSRRRRGTGAVGMMDVFAVMAQINEQLGAAPDLDTFMKVVVGVIKDLTQFHRVLVYQFDELWNGQVVAELVDWKQTHDLFRGLHFPATDIPAQARHLYALSRSPSPVSWSWFLRLCADKVRLLYDRAAPTARLVVRSKRDLETPLDMTHCYLRAMSPIHLKYLENMQVRASMSVSIIAFGQLWGLVACHSYGNHGMRVSFPVRQMLRLLSQSISRNVERLSYAQRLHTRKLINTMPSEQHPSGYIVSNADDLLGLFDADYGVLVIGEGAKILGPNQHGQEILIVAEYLRLKQFDTIQVSQAVTQDYPDLHLNTGLEVIAGLLYVPLSTGGRDFIAFLRKGQPREVRWAGRPYKDGESRSVLEPRASFRLWSEIVAGRCRAWSDEHLETAGVLALVYGKFIEVWRQKESALQTTKLTNLLLSNASHEVRTPLNHIINYLEMALNGPLDIETRENLSQSHAASKSLLFTINDLLDLTRLESGHETSFYEVFDLHRAIEDAVVLYRNEAFRRGLFFSVDLSNSPRLVVGDSRKIRTVVANLTANALKYTDRGGISVECHAYEEPAGLRDAHNVAVEIIVSDTGCGITGEKLECIFREFEQVESAPPRAPTQGLGLGLAIVARIVEQLGGQLRVDSRTGEGSRFSFLIPFTTDTDNSITPQDSRSPSSRSMNSADDTRGNEMDNLVQALSNHHLSQSQRMYSESVTPADSEISRLDVGRNRAESTEPEPRLLTPEGESNVVRRKSSRAHVTPSKVSSRPRSGPRSSTSRSNRSDGEFTTKLRLLIVEDNDINRMILAKRLSLDGHNVVNTTNGQEGLDMLEADFEFDAVLMDIQMPLLNGFEATERIRGLEASRANHFHRSSHKLNGRIPIFAVSASLFEDQQEELFKLGFDGWILKPIDFKRLRVILRGVVDTVQRAKDVYQPHNWEVGGWLRKLDKVLEDDVSV</sequence>
<keyword evidence="1" id="KW-0600">Photoreceptor protein</keyword>
<feature type="region of interest" description="Disordered" evidence="12">
    <location>
        <begin position="18"/>
        <end position="72"/>
    </location>
</feature>
<dbReference type="Gene3D" id="3.30.565.10">
    <property type="entry name" value="Histidine kinase-like ATPase, C-terminal domain"/>
    <property type="match status" value="1"/>
</dbReference>
<dbReference type="InterPro" id="IPR016132">
    <property type="entry name" value="Phyto_chromo_attachment"/>
</dbReference>
<feature type="compositionally biased region" description="Low complexity" evidence="12">
    <location>
        <begin position="1327"/>
        <end position="1345"/>
    </location>
</feature>
<dbReference type="Pfam" id="PF01590">
    <property type="entry name" value="GAF"/>
    <property type="match status" value="1"/>
</dbReference>